<dbReference type="EMBL" id="HBNR01083583">
    <property type="protein sequence ID" value="CAE4661052.1"/>
    <property type="molecule type" value="Transcribed_RNA"/>
</dbReference>
<accession>A0A7S4T0H3</accession>
<gene>
    <name evidence="3" type="ORF">AMON00008_LOCUS59849</name>
</gene>
<feature type="transmembrane region" description="Helical" evidence="2">
    <location>
        <begin position="110"/>
        <end position="130"/>
    </location>
</feature>
<dbReference type="InterPro" id="IPR010699">
    <property type="entry name" value="DUF1275"/>
</dbReference>
<proteinExistence type="predicted"/>
<keyword evidence="2" id="KW-0812">Transmembrane</keyword>
<protein>
    <recommendedName>
        <fullName evidence="4">DUF1275 domain-containing protein</fullName>
    </recommendedName>
</protein>
<keyword evidence="2" id="KW-1133">Transmembrane helix</keyword>
<evidence type="ECO:0000313" key="3">
    <source>
        <dbReference type="EMBL" id="CAE4661052.1"/>
    </source>
</evidence>
<feature type="transmembrane region" description="Helical" evidence="2">
    <location>
        <begin position="86"/>
        <end position="103"/>
    </location>
</feature>
<evidence type="ECO:0000256" key="1">
    <source>
        <dbReference type="SAM" id="MobiDB-lite"/>
    </source>
</evidence>
<dbReference type="AlphaFoldDB" id="A0A7S4T0H3"/>
<keyword evidence="2" id="KW-0472">Membrane</keyword>
<feature type="transmembrane region" description="Helical" evidence="2">
    <location>
        <begin position="54"/>
        <end position="74"/>
    </location>
</feature>
<dbReference type="PANTHER" id="PTHR37314">
    <property type="entry name" value="SLR0142 PROTEIN"/>
    <property type="match status" value="1"/>
</dbReference>
<name>A0A7S4T0H3_9DINO</name>
<dbReference type="Pfam" id="PF06912">
    <property type="entry name" value="DUF1275"/>
    <property type="match status" value="1"/>
</dbReference>
<sequence>MENTPRLIMAAGFAFLSGYTDMICYTRHQSMSVMMTGNMLMAGCQMADAHLIDVLYYVLIILCFMVGAASYRVVEAKFPGSGATRLAWAAVLLVAVAEALDYATDGCKWLVCFLSPIFGVLNTVSTGNVISATTTMATGHFLSISGLAATAYLKGGISDQDYDKAKMSGVVIASIILGIIIGDLVEDSVGKEKHFLFVPVAPAVAALFIWHDRLARLSMQAPMSSSESESESEALEANQNGPK</sequence>
<feature type="transmembrane region" description="Helical" evidence="2">
    <location>
        <begin position="194"/>
        <end position="210"/>
    </location>
</feature>
<evidence type="ECO:0000256" key="2">
    <source>
        <dbReference type="SAM" id="Phobius"/>
    </source>
</evidence>
<feature type="transmembrane region" description="Helical" evidence="2">
    <location>
        <begin position="6"/>
        <end position="25"/>
    </location>
</feature>
<reference evidence="3" key="1">
    <citation type="submission" date="2021-01" db="EMBL/GenBank/DDBJ databases">
        <authorList>
            <person name="Corre E."/>
            <person name="Pelletier E."/>
            <person name="Niang G."/>
            <person name="Scheremetjew M."/>
            <person name="Finn R."/>
            <person name="Kale V."/>
            <person name="Holt S."/>
            <person name="Cochrane G."/>
            <person name="Meng A."/>
            <person name="Brown T."/>
            <person name="Cohen L."/>
        </authorList>
    </citation>
    <scope>NUCLEOTIDE SEQUENCE</scope>
    <source>
        <strain evidence="3">CCMP3105</strain>
    </source>
</reference>
<feature type="region of interest" description="Disordered" evidence="1">
    <location>
        <begin position="222"/>
        <end position="243"/>
    </location>
</feature>
<organism evidence="3">
    <name type="scientific">Alexandrium monilatum</name>
    <dbReference type="NCBI Taxonomy" id="311494"/>
    <lineage>
        <taxon>Eukaryota</taxon>
        <taxon>Sar</taxon>
        <taxon>Alveolata</taxon>
        <taxon>Dinophyceae</taxon>
        <taxon>Gonyaulacales</taxon>
        <taxon>Pyrocystaceae</taxon>
        <taxon>Alexandrium</taxon>
    </lineage>
</organism>
<evidence type="ECO:0008006" key="4">
    <source>
        <dbReference type="Google" id="ProtNLM"/>
    </source>
</evidence>
<feature type="transmembrane region" description="Helical" evidence="2">
    <location>
        <begin position="165"/>
        <end position="182"/>
    </location>
</feature>
<dbReference type="PANTHER" id="PTHR37314:SF4">
    <property type="entry name" value="UPF0700 TRANSMEMBRANE PROTEIN YOAK"/>
    <property type="match status" value="1"/>
</dbReference>